<evidence type="ECO:0000256" key="5">
    <source>
        <dbReference type="SAM" id="SignalP"/>
    </source>
</evidence>
<proteinExistence type="inferred from homology"/>
<evidence type="ECO:0000313" key="7">
    <source>
        <dbReference type="Proteomes" id="UP000199317"/>
    </source>
</evidence>
<keyword evidence="3" id="KW-0378">Hydrolase</keyword>
<sequence length="815" mass="86975">MRTTFRGGLRPLSLCFVASLAACGGGHGRGDLAPYSAEIRRTAMGVPHIKASTWGGAGFGYGYAQAQDNLCTLADAFVTYRGERSRYFGGSAQVIYNSTLGRPLNIDSDFFHRHVISADVVEKMMAAQPEKLRQMVEGFAAGYNRYLGDLQADSGAHAACRNEAWVQPVTVQDIWRRMFAANLAGGYSNFAAAIANATAPAAARSDTAAAAPQSKGGTTAVAALDASRTRTPDLQVGGTAGIGSNMYGFGTAGTGEGSPLLFGNPHWYWKGPDRFYQAQLTIGNELNVSGVSFLGIPVVLIGFNDNVAWSHTVSSARRFGFFQLTLAAGDPTTYLRDGAPVKMAATTITVQNRTASGTVDVTRTLYKTDMGPLVNLSRLNPVLAWSQSTAFVIRDINGENYRTFRNWMRWNQARSLDEFMAIQREESAIPWVNTVAVGRGSARAWYADMGAVPNVSSSQIASCTTAYGKAIAASLPGVPFFDGSRSACDWQSDPDSVQKGAIDPSRMPSLLRDDYVGNMNDSYWLANANAPLTGYAPIFGATGTPQSLRTRLGHTMALQRLAGTDGYGGRQASSAIVRQMVLNSRVFSAERFKDQAIALVCTSPQVTVGGSSVDVASACAALRAWDNTGNSDARGSHVWDEFWSRVQVPAAQLYTTPFDPADPLNTPRDLNPAAAGALQQAFGAAVAKVKQSGFAVDAPRGEVLFSVRGGRKMPLYGGCAGIGYFTITCSENPIDQGGYSMDGQPHGNSYLQVVAFPAGGVQAHTLLTHSLSDDPGSPHQGDYTQAYAAKQWVRVPFTEAEIASDANLRTRTVRP</sequence>
<evidence type="ECO:0000256" key="4">
    <source>
        <dbReference type="ARBA" id="ARBA00023145"/>
    </source>
</evidence>
<dbReference type="EMBL" id="FNJL01000001">
    <property type="protein sequence ID" value="SDO56339.1"/>
    <property type="molecule type" value="Genomic_DNA"/>
</dbReference>
<comment type="similarity">
    <text evidence="1">Belongs to the peptidase S45 family.</text>
</comment>
<evidence type="ECO:0000256" key="3">
    <source>
        <dbReference type="ARBA" id="ARBA00022801"/>
    </source>
</evidence>
<dbReference type="AlphaFoldDB" id="A0A1H0KK68"/>
<dbReference type="SUPFAM" id="SSF56235">
    <property type="entry name" value="N-terminal nucleophile aminohydrolases (Ntn hydrolases)"/>
    <property type="match status" value="1"/>
</dbReference>
<dbReference type="PANTHER" id="PTHR34218">
    <property type="entry name" value="PEPTIDASE S45 PENICILLIN AMIDASE"/>
    <property type="match status" value="1"/>
</dbReference>
<dbReference type="GO" id="GO:0016811">
    <property type="term" value="F:hydrolase activity, acting on carbon-nitrogen (but not peptide) bonds, in linear amides"/>
    <property type="evidence" value="ECO:0007669"/>
    <property type="project" value="InterPro"/>
</dbReference>
<keyword evidence="4" id="KW-0865">Zymogen</keyword>
<dbReference type="InterPro" id="IPR043147">
    <property type="entry name" value="Penicillin_amidase_A-knob"/>
</dbReference>
<keyword evidence="7" id="KW-1185">Reference proteome</keyword>
<dbReference type="OrthoDB" id="9760084at2"/>
<evidence type="ECO:0000256" key="2">
    <source>
        <dbReference type="ARBA" id="ARBA00022729"/>
    </source>
</evidence>
<feature type="signal peptide" evidence="5">
    <location>
        <begin position="1"/>
        <end position="21"/>
    </location>
</feature>
<dbReference type="Gene3D" id="2.30.120.10">
    <property type="match status" value="1"/>
</dbReference>
<dbReference type="InterPro" id="IPR002692">
    <property type="entry name" value="S45"/>
</dbReference>
<dbReference type="PANTHER" id="PTHR34218:SF3">
    <property type="entry name" value="ACYL-HOMOSERINE LACTONE ACYLASE PVDQ"/>
    <property type="match status" value="1"/>
</dbReference>
<accession>A0A1H0KK68</accession>
<dbReference type="RefSeq" id="WP_092831894.1">
    <property type="nucleotide sequence ID" value="NZ_CP028290.1"/>
</dbReference>
<dbReference type="Gene3D" id="1.10.1400.10">
    <property type="match status" value="1"/>
</dbReference>
<gene>
    <name evidence="6" type="ORF">SAMN04489708_101262</name>
</gene>
<dbReference type="GO" id="GO:0017000">
    <property type="term" value="P:antibiotic biosynthetic process"/>
    <property type="evidence" value="ECO:0007669"/>
    <property type="project" value="InterPro"/>
</dbReference>
<evidence type="ECO:0000256" key="1">
    <source>
        <dbReference type="ARBA" id="ARBA00006586"/>
    </source>
</evidence>
<dbReference type="Gene3D" id="3.60.20.10">
    <property type="entry name" value="Glutamine Phosphoribosylpyrophosphate, subunit 1, domain 1"/>
    <property type="match status" value="1"/>
</dbReference>
<dbReference type="Pfam" id="PF01804">
    <property type="entry name" value="Penicil_amidase"/>
    <property type="match status" value="1"/>
</dbReference>
<dbReference type="InterPro" id="IPR023343">
    <property type="entry name" value="Penicillin_amidase_dom1"/>
</dbReference>
<dbReference type="PROSITE" id="PS51257">
    <property type="entry name" value="PROKAR_LIPOPROTEIN"/>
    <property type="match status" value="1"/>
</dbReference>
<dbReference type="Gene3D" id="1.10.439.10">
    <property type="entry name" value="Penicillin Amidohydrolase, domain 1"/>
    <property type="match status" value="1"/>
</dbReference>
<dbReference type="InterPro" id="IPR043146">
    <property type="entry name" value="Penicillin_amidase_N_B-knob"/>
</dbReference>
<dbReference type="Proteomes" id="UP000199317">
    <property type="component" value="Unassembled WGS sequence"/>
</dbReference>
<dbReference type="InterPro" id="IPR029055">
    <property type="entry name" value="Ntn_hydrolases_N"/>
</dbReference>
<protein>
    <submittedName>
        <fullName evidence="6">Acyl-homoserine-lactone acylase</fullName>
    </submittedName>
</protein>
<feature type="chain" id="PRO_5011627135" evidence="5">
    <location>
        <begin position="22"/>
        <end position="815"/>
    </location>
</feature>
<keyword evidence="2 5" id="KW-0732">Signal</keyword>
<organism evidence="6 7">
    <name type="scientific">Paracidovorax cattleyae</name>
    <dbReference type="NCBI Taxonomy" id="80868"/>
    <lineage>
        <taxon>Bacteria</taxon>
        <taxon>Pseudomonadati</taxon>
        <taxon>Pseudomonadota</taxon>
        <taxon>Betaproteobacteria</taxon>
        <taxon>Burkholderiales</taxon>
        <taxon>Comamonadaceae</taxon>
        <taxon>Paracidovorax</taxon>
    </lineage>
</organism>
<evidence type="ECO:0000313" key="6">
    <source>
        <dbReference type="EMBL" id="SDO56339.1"/>
    </source>
</evidence>
<reference evidence="7" key="1">
    <citation type="submission" date="2016-10" db="EMBL/GenBank/DDBJ databases">
        <authorList>
            <person name="Varghese N."/>
            <person name="Submissions S."/>
        </authorList>
    </citation>
    <scope>NUCLEOTIDE SEQUENCE [LARGE SCALE GENOMIC DNA]</scope>
    <source>
        <strain evidence="7">DSM 17101</strain>
    </source>
</reference>
<name>A0A1H0KK68_9BURK</name>